<dbReference type="Pfam" id="PF00072">
    <property type="entry name" value="Response_reg"/>
    <property type="match status" value="1"/>
</dbReference>
<dbReference type="CDD" id="cd17535">
    <property type="entry name" value="REC_NarL-like"/>
    <property type="match status" value="1"/>
</dbReference>
<dbReference type="PROSITE" id="PS50043">
    <property type="entry name" value="HTH_LUXR_2"/>
    <property type="match status" value="1"/>
</dbReference>
<comment type="caution">
    <text evidence="8">The sequence shown here is derived from an EMBL/GenBank/DDBJ whole genome shotgun (WGS) entry which is preliminary data.</text>
</comment>
<dbReference type="GO" id="GO:0000160">
    <property type="term" value="P:phosphorelay signal transduction system"/>
    <property type="evidence" value="ECO:0007669"/>
    <property type="project" value="InterPro"/>
</dbReference>
<evidence type="ECO:0000313" key="9">
    <source>
        <dbReference type="Proteomes" id="UP000031433"/>
    </source>
</evidence>
<dbReference type="SMART" id="SM00448">
    <property type="entry name" value="REC"/>
    <property type="match status" value="1"/>
</dbReference>
<comment type="caution">
    <text evidence="5">Lacks conserved residue(s) required for the propagation of feature annotation.</text>
</comment>
<dbReference type="Pfam" id="PF00196">
    <property type="entry name" value="GerE"/>
    <property type="match status" value="1"/>
</dbReference>
<reference evidence="8 9" key="1">
    <citation type="submission" date="2015-01" db="EMBL/GenBank/DDBJ databases">
        <title>Genome sequence of the anaerobic bacterium Geobacter soli GSS01, a dissimilatory Fe(III) reducer from soil.</title>
        <authorList>
            <person name="Yang G."/>
            <person name="Zhou S."/>
        </authorList>
    </citation>
    <scope>NUCLEOTIDE SEQUENCE [LARGE SCALE GENOMIC DNA]</scope>
    <source>
        <strain evidence="8 9">GSS01</strain>
    </source>
</reference>
<dbReference type="PANTHER" id="PTHR43214">
    <property type="entry name" value="TWO-COMPONENT RESPONSE REGULATOR"/>
    <property type="match status" value="1"/>
</dbReference>
<dbReference type="InterPro" id="IPR001789">
    <property type="entry name" value="Sig_transdc_resp-reg_receiver"/>
</dbReference>
<dbReference type="Proteomes" id="UP000031433">
    <property type="component" value="Unassembled WGS sequence"/>
</dbReference>
<evidence type="ECO:0000313" key="8">
    <source>
        <dbReference type="EMBL" id="KIE43146.1"/>
    </source>
</evidence>
<feature type="domain" description="HTH luxR-type" evidence="6">
    <location>
        <begin position="147"/>
        <end position="212"/>
    </location>
</feature>
<keyword evidence="3" id="KW-0238">DNA-binding</keyword>
<evidence type="ECO:0000256" key="3">
    <source>
        <dbReference type="ARBA" id="ARBA00023125"/>
    </source>
</evidence>
<name>A0A0C1QYB1_9BACT</name>
<gene>
    <name evidence="8" type="ORF">SE37_11140</name>
</gene>
<feature type="domain" description="Response regulatory" evidence="7">
    <location>
        <begin position="4"/>
        <end position="120"/>
    </location>
</feature>
<evidence type="ECO:0000256" key="2">
    <source>
        <dbReference type="ARBA" id="ARBA00023015"/>
    </source>
</evidence>
<dbReference type="CDD" id="cd06170">
    <property type="entry name" value="LuxR_C_like"/>
    <property type="match status" value="1"/>
</dbReference>
<accession>A0A0C1QYB1</accession>
<evidence type="ECO:0000256" key="5">
    <source>
        <dbReference type="PROSITE-ProRule" id="PRU00169"/>
    </source>
</evidence>
<dbReference type="RefSeq" id="WP_039646352.1">
    <property type="nucleotide sequence ID" value="NZ_JXBL01000001.1"/>
</dbReference>
<dbReference type="InterPro" id="IPR000792">
    <property type="entry name" value="Tscrpt_reg_LuxR_C"/>
</dbReference>
<dbReference type="Gene3D" id="3.40.50.2300">
    <property type="match status" value="1"/>
</dbReference>
<dbReference type="InterPro" id="IPR058245">
    <property type="entry name" value="NreC/VraR/RcsB-like_REC"/>
</dbReference>
<dbReference type="InterPro" id="IPR039420">
    <property type="entry name" value="WalR-like"/>
</dbReference>
<dbReference type="SMART" id="SM00421">
    <property type="entry name" value="HTH_LUXR"/>
    <property type="match status" value="1"/>
</dbReference>
<evidence type="ECO:0000259" key="6">
    <source>
        <dbReference type="PROSITE" id="PS50043"/>
    </source>
</evidence>
<keyword evidence="1" id="KW-0597">Phosphoprotein</keyword>
<dbReference type="PRINTS" id="PR00038">
    <property type="entry name" value="HTHLUXR"/>
</dbReference>
<sequence>MTLRVILVDDHRLFRECVRSLLEREPGIDVAGEAADGRDALELVRCVRPHVVLMEVMMPGVSGIDATRIIRREHPGVAVLGFSARQETACVVGMLKAGASGYFLKRLATSAELGRAIRAAADGEIYFGPNIPQIIVTQYFWRLPEEVAAGSPGLNPKERQMLAMIASGKSSKEISFDLGLSLRAVEVQRTRIMKKLSLFSVAELTKYALREGLATL</sequence>
<protein>
    <recommendedName>
        <fullName evidence="10">LuxR family transcriptional regulator</fullName>
    </recommendedName>
</protein>
<dbReference type="SUPFAM" id="SSF52172">
    <property type="entry name" value="CheY-like"/>
    <property type="match status" value="1"/>
</dbReference>
<dbReference type="InterPro" id="IPR011006">
    <property type="entry name" value="CheY-like_superfamily"/>
</dbReference>
<proteinExistence type="predicted"/>
<keyword evidence="9" id="KW-1185">Reference proteome</keyword>
<dbReference type="AlphaFoldDB" id="A0A0C1QYB1"/>
<keyword evidence="4" id="KW-0804">Transcription</keyword>
<evidence type="ECO:0008006" key="10">
    <source>
        <dbReference type="Google" id="ProtNLM"/>
    </source>
</evidence>
<dbReference type="GO" id="GO:0006355">
    <property type="term" value="P:regulation of DNA-templated transcription"/>
    <property type="evidence" value="ECO:0007669"/>
    <property type="project" value="InterPro"/>
</dbReference>
<dbReference type="GO" id="GO:0003677">
    <property type="term" value="F:DNA binding"/>
    <property type="evidence" value="ECO:0007669"/>
    <property type="project" value="UniProtKB-KW"/>
</dbReference>
<organism evidence="8 9">
    <name type="scientific">Geobacter soli</name>
    <dbReference type="NCBI Taxonomy" id="1510391"/>
    <lineage>
        <taxon>Bacteria</taxon>
        <taxon>Pseudomonadati</taxon>
        <taxon>Thermodesulfobacteriota</taxon>
        <taxon>Desulfuromonadia</taxon>
        <taxon>Geobacterales</taxon>
        <taxon>Geobacteraceae</taxon>
        <taxon>Geobacter</taxon>
    </lineage>
</organism>
<evidence type="ECO:0000259" key="7">
    <source>
        <dbReference type="PROSITE" id="PS50110"/>
    </source>
</evidence>
<dbReference type="EMBL" id="JXBL01000001">
    <property type="protein sequence ID" value="KIE43146.1"/>
    <property type="molecule type" value="Genomic_DNA"/>
</dbReference>
<evidence type="ECO:0000256" key="4">
    <source>
        <dbReference type="ARBA" id="ARBA00023163"/>
    </source>
</evidence>
<dbReference type="SUPFAM" id="SSF46894">
    <property type="entry name" value="C-terminal effector domain of the bipartite response regulators"/>
    <property type="match status" value="1"/>
</dbReference>
<evidence type="ECO:0000256" key="1">
    <source>
        <dbReference type="ARBA" id="ARBA00022553"/>
    </source>
</evidence>
<dbReference type="PANTHER" id="PTHR43214:SF41">
    <property type="entry name" value="NITRATE_NITRITE RESPONSE REGULATOR PROTEIN NARP"/>
    <property type="match status" value="1"/>
</dbReference>
<dbReference type="PROSITE" id="PS50110">
    <property type="entry name" value="RESPONSE_REGULATORY"/>
    <property type="match status" value="1"/>
</dbReference>
<dbReference type="InterPro" id="IPR016032">
    <property type="entry name" value="Sig_transdc_resp-reg_C-effctor"/>
</dbReference>
<keyword evidence="2" id="KW-0805">Transcription regulation</keyword>